<dbReference type="Proteomes" id="UP000002217">
    <property type="component" value="Chromosome"/>
</dbReference>
<dbReference type="HOGENOM" id="CLU_2478243_0_0_9"/>
<dbReference type="EMBL" id="CP001720">
    <property type="protein sequence ID" value="ACV64762.1"/>
    <property type="molecule type" value="Genomic_DNA"/>
</dbReference>
<dbReference type="InterPro" id="IPR047951">
    <property type="entry name" value="Transpos_ISL3"/>
</dbReference>
<organism evidence="2 3">
    <name type="scientific">Desulfofarcimen acetoxidans (strain ATCC 49208 / DSM 771 / KCTC 5769 / VKM B-1644 / 5575)</name>
    <name type="common">Desulfotomaculum acetoxidans</name>
    <dbReference type="NCBI Taxonomy" id="485916"/>
    <lineage>
        <taxon>Bacteria</taxon>
        <taxon>Bacillati</taxon>
        <taxon>Bacillota</taxon>
        <taxon>Clostridia</taxon>
        <taxon>Eubacteriales</taxon>
        <taxon>Peptococcaceae</taxon>
        <taxon>Desulfofarcimen</taxon>
    </lineage>
</organism>
<dbReference type="PANTHER" id="PTHR33498:SF1">
    <property type="entry name" value="TRANSPOSASE FOR INSERTION SEQUENCE ELEMENT IS1557"/>
    <property type="match status" value="1"/>
</dbReference>
<dbReference type="OrthoDB" id="1698950at2"/>
<evidence type="ECO:0000313" key="2">
    <source>
        <dbReference type="EMBL" id="ACV64762.1"/>
    </source>
</evidence>
<feature type="domain" description="Transposase IS204/IS1001/IS1096/IS1165 zinc-finger" evidence="1">
    <location>
        <begin position="39"/>
        <end position="83"/>
    </location>
</feature>
<evidence type="ECO:0000313" key="3">
    <source>
        <dbReference type="Proteomes" id="UP000002217"/>
    </source>
</evidence>
<dbReference type="Pfam" id="PF14690">
    <property type="entry name" value="Zn_ribbon_ISL3"/>
    <property type="match status" value="1"/>
</dbReference>
<accession>C8VYP1</accession>
<reference evidence="2 3" key="1">
    <citation type="journal article" date="2009" name="Stand. Genomic Sci.">
        <title>Complete genome sequence of Desulfotomaculum acetoxidans type strain (5575).</title>
        <authorList>
            <person name="Spring S."/>
            <person name="Lapidus A."/>
            <person name="Schroder M."/>
            <person name="Gleim D."/>
            <person name="Sims D."/>
            <person name="Meincke L."/>
            <person name="Glavina Del Rio T."/>
            <person name="Tice H."/>
            <person name="Copeland A."/>
            <person name="Cheng J.F."/>
            <person name="Lucas S."/>
            <person name="Chen F."/>
            <person name="Nolan M."/>
            <person name="Bruce D."/>
            <person name="Goodwin L."/>
            <person name="Pitluck S."/>
            <person name="Ivanova N."/>
            <person name="Mavromatis K."/>
            <person name="Mikhailova N."/>
            <person name="Pati A."/>
            <person name="Chen A."/>
            <person name="Palaniappan K."/>
            <person name="Land M."/>
            <person name="Hauser L."/>
            <person name="Chang Y.J."/>
            <person name="Jeffries C.D."/>
            <person name="Chain P."/>
            <person name="Saunders E."/>
            <person name="Brettin T."/>
            <person name="Detter J.C."/>
            <person name="Goker M."/>
            <person name="Bristow J."/>
            <person name="Eisen J.A."/>
            <person name="Markowitz V."/>
            <person name="Hugenholtz P."/>
            <person name="Kyrpides N.C."/>
            <person name="Klenk H.P."/>
            <person name="Han C."/>
        </authorList>
    </citation>
    <scope>NUCLEOTIDE SEQUENCE [LARGE SCALE GENOMIC DNA]</scope>
    <source>
        <strain evidence="3">ATCC 49208 / DSM 771 / VKM B-1644</strain>
    </source>
</reference>
<proteinExistence type="predicted"/>
<dbReference type="KEGG" id="dae:Dtox_4089"/>
<dbReference type="AlphaFoldDB" id="C8VYP1"/>
<keyword evidence="3" id="KW-1185">Reference proteome</keyword>
<dbReference type="PANTHER" id="PTHR33498">
    <property type="entry name" value="TRANSPOSASE FOR INSERTION SEQUENCE ELEMENT IS1557"/>
    <property type="match status" value="1"/>
</dbReference>
<dbReference type="InterPro" id="IPR029261">
    <property type="entry name" value="Transposase_Znf"/>
</dbReference>
<protein>
    <submittedName>
        <fullName evidence="2">Transposase, IS204/IS1001/IS1096/IS1165</fullName>
    </submittedName>
</protein>
<dbReference type="STRING" id="485916.Dtox_4089"/>
<name>C8VYP1_DESAS</name>
<gene>
    <name evidence="2" type="ordered locus">Dtox_4089</name>
</gene>
<evidence type="ECO:0000259" key="1">
    <source>
        <dbReference type="Pfam" id="PF14690"/>
    </source>
</evidence>
<sequence length="87" mass="10006">MNDKDALLLSNFYPKEVKINQVIENNSGITIFLKSITHSHVCPKCGQTTKFYHSTYKRRIQDLPILGKSVYLNATAYRYNCENTSCD</sequence>
<dbReference type="eggNOG" id="COG3464">
    <property type="taxonomic scope" value="Bacteria"/>
</dbReference>